<reference evidence="3" key="2">
    <citation type="submission" date="2015-01" db="EMBL/GenBank/DDBJ databases">
        <title>Evolutionary Origins and Diversification of the Mycorrhizal Mutualists.</title>
        <authorList>
            <consortium name="DOE Joint Genome Institute"/>
            <consortium name="Mycorrhizal Genomics Consortium"/>
            <person name="Kohler A."/>
            <person name="Kuo A."/>
            <person name="Nagy L.G."/>
            <person name="Floudas D."/>
            <person name="Copeland A."/>
            <person name="Barry K.W."/>
            <person name="Cichocki N."/>
            <person name="Veneault-Fourrey C."/>
            <person name="LaButti K."/>
            <person name="Lindquist E.A."/>
            <person name="Lipzen A."/>
            <person name="Lundell T."/>
            <person name="Morin E."/>
            <person name="Murat C."/>
            <person name="Riley R."/>
            <person name="Ohm R."/>
            <person name="Sun H."/>
            <person name="Tunlid A."/>
            <person name="Henrissat B."/>
            <person name="Grigoriev I.V."/>
            <person name="Hibbett D.S."/>
            <person name="Martin F."/>
        </authorList>
    </citation>
    <scope>NUCLEOTIDE SEQUENCE [LARGE SCALE GENOMIC DNA]</scope>
    <source>
        <strain evidence="3">F 1598</strain>
    </source>
</reference>
<dbReference type="HOGENOM" id="CLU_1644348_0_0_1"/>
<sequence length="161" mass="18815">MIIRERRDYGYKRVDSSCPFRTRLPAKSRVRRGLFSSPSRKSLAMSHDVSVEISTLEDRIQALTDLYNRFQALRQIPSSLLKPPISNDLPSPLSSLRSEFNDLKEIGDRVRSEKVQEALRAARDSENADKNELSSHVRRENRKRRCVPKYLLFWLLNEKKL</sequence>
<evidence type="ECO:0000256" key="1">
    <source>
        <dbReference type="SAM" id="MobiDB-lite"/>
    </source>
</evidence>
<evidence type="ECO:0000313" key="2">
    <source>
        <dbReference type="EMBL" id="KIM92004.1"/>
    </source>
</evidence>
<feature type="region of interest" description="Disordered" evidence="1">
    <location>
        <begin position="120"/>
        <end position="139"/>
    </location>
</feature>
<accession>A0A0C3GK54</accession>
<feature type="compositionally biased region" description="Basic and acidic residues" evidence="1">
    <location>
        <begin position="120"/>
        <end position="138"/>
    </location>
</feature>
<organism evidence="2 3">
    <name type="scientific">Piloderma croceum (strain F 1598)</name>
    <dbReference type="NCBI Taxonomy" id="765440"/>
    <lineage>
        <taxon>Eukaryota</taxon>
        <taxon>Fungi</taxon>
        <taxon>Dikarya</taxon>
        <taxon>Basidiomycota</taxon>
        <taxon>Agaricomycotina</taxon>
        <taxon>Agaricomycetes</taxon>
        <taxon>Agaricomycetidae</taxon>
        <taxon>Atheliales</taxon>
        <taxon>Atheliaceae</taxon>
        <taxon>Piloderma</taxon>
    </lineage>
</organism>
<dbReference type="STRING" id="765440.A0A0C3GK54"/>
<dbReference type="Proteomes" id="UP000054166">
    <property type="component" value="Unassembled WGS sequence"/>
</dbReference>
<proteinExistence type="predicted"/>
<keyword evidence="3" id="KW-1185">Reference proteome</keyword>
<dbReference type="OrthoDB" id="10261040at2759"/>
<dbReference type="AlphaFoldDB" id="A0A0C3GK54"/>
<evidence type="ECO:0000313" key="3">
    <source>
        <dbReference type="Proteomes" id="UP000054166"/>
    </source>
</evidence>
<gene>
    <name evidence="2" type="ORF">PILCRDRAFT_108094</name>
</gene>
<protein>
    <submittedName>
        <fullName evidence="2">Uncharacterized protein</fullName>
    </submittedName>
</protein>
<name>A0A0C3GK54_PILCF</name>
<dbReference type="EMBL" id="KN832970">
    <property type="protein sequence ID" value="KIM92004.1"/>
    <property type="molecule type" value="Genomic_DNA"/>
</dbReference>
<reference evidence="2 3" key="1">
    <citation type="submission" date="2014-04" db="EMBL/GenBank/DDBJ databases">
        <authorList>
            <consortium name="DOE Joint Genome Institute"/>
            <person name="Kuo A."/>
            <person name="Tarkka M."/>
            <person name="Buscot F."/>
            <person name="Kohler A."/>
            <person name="Nagy L.G."/>
            <person name="Floudas D."/>
            <person name="Copeland A."/>
            <person name="Barry K.W."/>
            <person name="Cichocki N."/>
            <person name="Veneault-Fourrey C."/>
            <person name="LaButti K."/>
            <person name="Lindquist E.A."/>
            <person name="Lipzen A."/>
            <person name="Lundell T."/>
            <person name="Morin E."/>
            <person name="Murat C."/>
            <person name="Sun H."/>
            <person name="Tunlid A."/>
            <person name="Henrissat B."/>
            <person name="Grigoriev I.V."/>
            <person name="Hibbett D.S."/>
            <person name="Martin F."/>
            <person name="Nordberg H.P."/>
            <person name="Cantor M.N."/>
            <person name="Hua S.X."/>
        </authorList>
    </citation>
    <scope>NUCLEOTIDE SEQUENCE [LARGE SCALE GENOMIC DNA]</scope>
    <source>
        <strain evidence="2 3">F 1598</strain>
    </source>
</reference>
<dbReference type="InParanoid" id="A0A0C3GK54"/>